<dbReference type="EC" id="2.3.1.199" evidence="10"/>
<dbReference type="PANTHER" id="PTHR11157">
    <property type="entry name" value="FATTY ACID ACYL TRANSFERASE-RELATED"/>
    <property type="match status" value="1"/>
</dbReference>
<comment type="similarity">
    <text evidence="10">Belongs to the ELO family.</text>
</comment>
<comment type="caution">
    <text evidence="12">The sequence shown here is derived from an EMBL/GenBank/DDBJ whole genome shotgun (WGS) entry which is preliminary data.</text>
</comment>
<dbReference type="GO" id="GO:0005789">
    <property type="term" value="C:endoplasmic reticulum membrane"/>
    <property type="evidence" value="ECO:0007669"/>
    <property type="project" value="TreeGrafter"/>
</dbReference>
<feature type="transmembrane region" description="Helical" evidence="10">
    <location>
        <begin position="179"/>
        <end position="199"/>
    </location>
</feature>
<keyword evidence="13" id="KW-1185">Reference proteome</keyword>
<evidence type="ECO:0000256" key="4">
    <source>
        <dbReference type="ARBA" id="ARBA00022692"/>
    </source>
</evidence>
<feature type="compositionally biased region" description="Polar residues" evidence="11">
    <location>
        <begin position="276"/>
        <end position="292"/>
    </location>
</feature>
<evidence type="ECO:0000256" key="6">
    <source>
        <dbReference type="ARBA" id="ARBA00022989"/>
    </source>
</evidence>
<accession>A0AAN8WJ71</accession>
<dbReference type="GO" id="GO:0019367">
    <property type="term" value="P:fatty acid elongation, saturated fatty acid"/>
    <property type="evidence" value="ECO:0007669"/>
    <property type="project" value="TreeGrafter"/>
</dbReference>
<evidence type="ECO:0000256" key="11">
    <source>
        <dbReference type="SAM" id="MobiDB-lite"/>
    </source>
</evidence>
<gene>
    <name evidence="12" type="primary">ELOVL7_4</name>
    <name evidence="12" type="ORF">SK128_021673</name>
</gene>
<evidence type="ECO:0000256" key="9">
    <source>
        <dbReference type="ARBA" id="ARBA00023160"/>
    </source>
</evidence>
<feature type="transmembrane region" description="Helical" evidence="10">
    <location>
        <begin position="148"/>
        <end position="167"/>
    </location>
</feature>
<feature type="region of interest" description="Disordered" evidence="11">
    <location>
        <begin position="270"/>
        <end position="295"/>
    </location>
</feature>
<evidence type="ECO:0000313" key="12">
    <source>
        <dbReference type="EMBL" id="KAK7063118.1"/>
    </source>
</evidence>
<protein>
    <recommendedName>
        <fullName evidence="10">Elongation of very long chain fatty acids protein</fullName>
        <ecNumber evidence="10">2.3.1.199</ecNumber>
    </recommendedName>
    <alternativeName>
        <fullName evidence="10">Very-long-chain 3-oxoacyl-CoA synthase</fullName>
    </alternativeName>
</protein>
<keyword evidence="4 10" id="KW-0812">Transmembrane</keyword>
<evidence type="ECO:0000256" key="7">
    <source>
        <dbReference type="ARBA" id="ARBA00023098"/>
    </source>
</evidence>
<feature type="transmembrane region" description="Helical" evidence="10">
    <location>
        <begin position="39"/>
        <end position="57"/>
    </location>
</feature>
<evidence type="ECO:0000313" key="13">
    <source>
        <dbReference type="Proteomes" id="UP001381693"/>
    </source>
</evidence>
<keyword evidence="6 10" id="KW-1133">Transmembrane helix</keyword>
<comment type="catalytic activity">
    <reaction evidence="10">
        <text>a very-long-chain acyl-CoA + malonyl-CoA + H(+) = a very-long-chain 3-oxoacyl-CoA + CO2 + CoA</text>
        <dbReference type="Rhea" id="RHEA:32727"/>
        <dbReference type="ChEBI" id="CHEBI:15378"/>
        <dbReference type="ChEBI" id="CHEBI:16526"/>
        <dbReference type="ChEBI" id="CHEBI:57287"/>
        <dbReference type="ChEBI" id="CHEBI:57384"/>
        <dbReference type="ChEBI" id="CHEBI:90725"/>
        <dbReference type="ChEBI" id="CHEBI:90736"/>
        <dbReference type="EC" id="2.3.1.199"/>
    </reaction>
</comment>
<comment type="subcellular location">
    <subcellularLocation>
        <location evidence="1">Membrane</location>
        <topology evidence="1">Multi-pass membrane protein</topology>
    </subcellularLocation>
</comment>
<dbReference type="GO" id="GO:0042761">
    <property type="term" value="P:very long-chain fatty acid biosynthetic process"/>
    <property type="evidence" value="ECO:0007669"/>
    <property type="project" value="TreeGrafter"/>
</dbReference>
<reference evidence="12 13" key="1">
    <citation type="submission" date="2023-11" db="EMBL/GenBank/DDBJ databases">
        <title>Halocaridina rubra genome assembly.</title>
        <authorList>
            <person name="Smith C."/>
        </authorList>
    </citation>
    <scope>NUCLEOTIDE SEQUENCE [LARGE SCALE GENOMIC DNA]</scope>
    <source>
        <strain evidence="12">EP-1</strain>
        <tissue evidence="12">Whole</tissue>
    </source>
</reference>
<evidence type="ECO:0000256" key="5">
    <source>
        <dbReference type="ARBA" id="ARBA00022832"/>
    </source>
</evidence>
<keyword evidence="9 10" id="KW-0275">Fatty acid biosynthesis</keyword>
<dbReference type="Proteomes" id="UP001381693">
    <property type="component" value="Unassembled WGS sequence"/>
</dbReference>
<organism evidence="12 13">
    <name type="scientific">Halocaridina rubra</name>
    <name type="common">Hawaiian red shrimp</name>
    <dbReference type="NCBI Taxonomy" id="373956"/>
    <lineage>
        <taxon>Eukaryota</taxon>
        <taxon>Metazoa</taxon>
        <taxon>Ecdysozoa</taxon>
        <taxon>Arthropoda</taxon>
        <taxon>Crustacea</taxon>
        <taxon>Multicrustacea</taxon>
        <taxon>Malacostraca</taxon>
        <taxon>Eumalacostraca</taxon>
        <taxon>Eucarida</taxon>
        <taxon>Decapoda</taxon>
        <taxon>Pleocyemata</taxon>
        <taxon>Caridea</taxon>
        <taxon>Atyoidea</taxon>
        <taxon>Atyidae</taxon>
        <taxon>Halocaridina</taxon>
    </lineage>
</organism>
<dbReference type="GO" id="GO:0034626">
    <property type="term" value="P:fatty acid elongation, polyunsaturated fatty acid"/>
    <property type="evidence" value="ECO:0007669"/>
    <property type="project" value="TreeGrafter"/>
</dbReference>
<dbReference type="InterPro" id="IPR002076">
    <property type="entry name" value="ELO_fam"/>
</dbReference>
<feature type="transmembrane region" description="Helical" evidence="10">
    <location>
        <begin position="211"/>
        <end position="232"/>
    </location>
</feature>
<evidence type="ECO:0000256" key="2">
    <source>
        <dbReference type="ARBA" id="ARBA00022516"/>
    </source>
</evidence>
<sequence length="340" mass="38923">MKWGLALCTGNMVYGYFFVGPQLSRDPRQNAWWLMQSPLPTYLASVFYVLAVTWIGPRLMKNREPFSNLRSVMILYNAIQVVYSAYLVWEAGMGGWFGSYGLGCQACDFSDKPQAIRMLNATYWYYFSKFVDFLDTVFFVLHKKYDHVSVLHVGHHALMPVNMWYGIRYQPGGHNTLMGFLNSIVHTFMYGYYFLAAMGPKVRPFLWWKKYLTSMQMIQFMLVIVHSFQLFFIDCPEVPIELTYWIAGTAFMFLFLFADFYVRSYKKKPQDKSKANGVSSAHTSNGVANGHSNGAARGVLKGIPNGVSRRRGVPNSVADTAHKTIELCEKMAFRSQRGAI</sequence>
<dbReference type="GO" id="GO:0030148">
    <property type="term" value="P:sphingolipid biosynthetic process"/>
    <property type="evidence" value="ECO:0007669"/>
    <property type="project" value="TreeGrafter"/>
</dbReference>
<keyword evidence="7 10" id="KW-0443">Lipid metabolism</keyword>
<evidence type="ECO:0000256" key="8">
    <source>
        <dbReference type="ARBA" id="ARBA00023136"/>
    </source>
</evidence>
<keyword evidence="12" id="KW-0012">Acyltransferase</keyword>
<feature type="transmembrane region" description="Helical" evidence="10">
    <location>
        <begin position="123"/>
        <end position="141"/>
    </location>
</feature>
<dbReference type="Pfam" id="PF01151">
    <property type="entry name" value="ELO"/>
    <property type="match status" value="1"/>
</dbReference>
<dbReference type="EMBL" id="JAXCGZ010020936">
    <property type="protein sequence ID" value="KAK7063118.1"/>
    <property type="molecule type" value="Genomic_DNA"/>
</dbReference>
<evidence type="ECO:0000256" key="1">
    <source>
        <dbReference type="ARBA" id="ARBA00004141"/>
    </source>
</evidence>
<dbReference type="GO" id="GO:0009922">
    <property type="term" value="F:fatty acid elongase activity"/>
    <property type="evidence" value="ECO:0007669"/>
    <property type="project" value="UniProtKB-EC"/>
</dbReference>
<keyword evidence="3 10" id="KW-0808">Transferase</keyword>
<evidence type="ECO:0000256" key="3">
    <source>
        <dbReference type="ARBA" id="ARBA00022679"/>
    </source>
</evidence>
<name>A0AAN8WJ71_HALRR</name>
<dbReference type="GO" id="GO:0034625">
    <property type="term" value="P:fatty acid elongation, monounsaturated fatty acid"/>
    <property type="evidence" value="ECO:0007669"/>
    <property type="project" value="TreeGrafter"/>
</dbReference>
<keyword evidence="8 10" id="KW-0472">Membrane</keyword>
<dbReference type="AlphaFoldDB" id="A0AAN8WJ71"/>
<keyword evidence="2 10" id="KW-0444">Lipid biosynthesis</keyword>
<dbReference type="PANTHER" id="PTHR11157:SF69">
    <property type="entry name" value="ELONGATION OF VERY LONG CHAIN FATTY ACIDS PROTEIN 7"/>
    <property type="match status" value="1"/>
</dbReference>
<evidence type="ECO:0000256" key="10">
    <source>
        <dbReference type="RuleBase" id="RU361115"/>
    </source>
</evidence>
<proteinExistence type="inferred from homology"/>
<feature type="transmembrane region" description="Helical" evidence="10">
    <location>
        <begin position="69"/>
        <end position="89"/>
    </location>
</feature>
<keyword evidence="5 10" id="KW-0276">Fatty acid metabolism</keyword>
<feature type="transmembrane region" description="Helical" evidence="10">
    <location>
        <begin position="244"/>
        <end position="262"/>
    </location>
</feature>